<keyword evidence="2" id="KW-1185">Reference proteome</keyword>
<sequence>MLVRGVTITEEDDVHLLDAGDVKYVITYATEGNGLDIEDDVWSAAFARLGLGNDKSDWGYVGPKTEQSTPNCPAYELPARMYEVEYTAMRDKEHEA</sequence>
<protein>
    <submittedName>
        <fullName evidence="1">Uncharacterized protein</fullName>
    </submittedName>
</protein>
<evidence type="ECO:0000313" key="1">
    <source>
        <dbReference type="EMBL" id="KAK9002798.1"/>
    </source>
</evidence>
<reference evidence="1 2" key="1">
    <citation type="journal article" date="2024" name="G3 (Bethesda)">
        <title>Genome assembly of Hibiscus sabdariffa L. provides insights into metabolisms of medicinal natural products.</title>
        <authorList>
            <person name="Kim T."/>
        </authorList>
    </citation>
    <scope>NUCLEOTIDE SEQUENCE [LARGE SCALE GENOMIC DNA]</scope>
    <source>
        <strain evidence="1">TK-2024</strain>
        <tissue evidence="1">Old leaves</tissue>
    </source>
</reference>
<organism evidence="1 2">
    <name type="scientific">Hibiscus sabdariffa</name>
    <name type="common">roselle</name>
    <dbReference type="NCBI Taxonomy" id="183260"/>
    <lineage>
        <taxon>Eukaryota</taxon>
        <taxon>Viridiplantae</taxon>
        <taxon>Streptophyta</taxon>
        <taxon>Embryophyta</taxon>
        <taxon>Tracheophyta</taxon>
        <taxon>Spermatophyta</taxon>
        <taxon>Magnoliopsida</taxon>
        <taxon>eudicotyledons</taxon>
        <taxon>Gunneridae</taxon>
        <taxon>Pentapetalae</taxon>
        <taxon>rosids</taxon>
        <taxon>malvids</taxon>
        <taxon>Malvales</taxon>
        <taxon>Malvaceae</taxon>
        <taxon>Malvoideae</taxon>
        <taxon>Hibiscus</taxon>
    </lineage>
</organism>
<comment type="caution">
    <text evidence="1">The sequence shown here is derived from an EMBL/GenBank/DDBJ whole genome shotgun (WGS) entry which is preliminary data.</text>
</comment>
<name>A0ABR2QQ53_9ROSI</name>
<dbReference type="Proteomes" id="UP001396334">
    <property type="component" value="Unassembled WGS sequence"/>
</dbReference>
<gene>
    <name evidence="1" type="ORF">V6N11_060378</name>
</gene>
<dbReference type="EMBL" id="JBBPBN010000034">
    <property type="protein sequence ID" value="KAK9002798.1"/>
    <property type="molecule type" value="Genomic_DNA"/>
</dbReference>
<evidence type="ECO:0000313" key="2">
    <source>
        <dbReference type="Proteomes" id="UP001396334"/>
    </source>
</evidence>
<proteinExistence type="predicted"/>
<accession>A0ABR2QQ53</accession>